<dbReference type="InterPro" id="IPR018873">
    <property type="entry name" value="KilA-N_DNA-bd_domain"/>
</dbReference>
<protein>
    <submittedName>
        <fullName evidence="3">ORF6N domain-containing protein</fullName>
    </submittedName>
</protein>
<organism evidence="3 5">
    <name type="scientific">Segatella copri</name>
    <dbReference type="NCBI Taxonomy" id="165179"/>
    <lineage>
        <taxon>Bacteria</taxon>
        <taxon>Pseudomonadati</taxon>
        <taxon>Bacteroidota</taxon>
        <taxon>Bacteroidia</taxon>
        <taxon>Bacteroidales</taxon>
        <taxon>Prevotellaceae</taxon>
        <taxon>Segatella</taxon>
    </lineage>
</organism>
<proteinExistence type="predicted"/>
<accession>A0A5P0X421</accession>
<dbReference type="EMBL" id="VZCR01000088">
    <property type="protein sequence ID" value="MQN32842.1"/>
    <property type="molecule type" value="Genomic_DNA"/>
</dbReference>
<evidence type="ECO:0000313" key="2">
    <source>
        <dbReference type="EMBL" id="MQN32842.1"/>
    </source>
</evidence>
<reference evidence="3" key="2">
    <citation type="submission" date="2022-12" db="EMBL/GenBank/DDBJ databases">
        <title>Distinct polysaccharide growth profiles of human intestinal Prevotella copri isolates.</title>
        <authorList>
            <person name="Fehlner-Peach H."/>
            <person name="Magnabosco C."/>
            <person name="Raghavan V."/>
            <person name="Scher J.U."/>
            <person name="Tett A."/>
            <person name="Cox L.M."/>
            <person name="Gottsegen C."/>
            <person name="Watters A."/>
            <person name="Wiltshire- Gordon J.D."/>
            <person name="Segata N."/>
            <person name="Bonneau R."/>
            <person name="Littman D.R."/>
        </authorList>
    </citation>
    <scope>NUCLEOTIDE SEQUENCE</scope>
    <source>
        <strain evidence="3">IAA108</strain>
        <strain evidence="4">iAP146</strain>
    </source>
</reference>
<evidence type="ECO:0000259" key="1">
    <source>
        <dbReference type="Pfam" id="PF10543"/>
    </source>
</evidence>
<dbReference type="AlphaFoldDB" id="A0A5P0X421"/>
<evidence type="ECO:0000313" key="3">
    <source>
        <dbReference type="EMBL" id="MQN84347.1"/>
    </source>
</evidence>
<dbReference type="Proteomes" id="UP000421408">
    <property type="component" value="Unassembled WGS sequence"/>
</dbReference>
<feature type="domain" description="KilA-N DNA-binding" evidence="1">
    <location>
        <begin position="12"/>
        <end position="97"/>
    </location>
</feature>
<name>A0A5P0X421_9BACT</name>
<sequence>MGHQEDIVKTESKIIVIRDTQVILDRDVAELYGVTTKVVNQAIRNNPDKFPSGYVIELTNSEKEHVVKNFDHLETLKFSHATVKGFTEQGLYMLATILKSPMATATAIAIIDTFTQLRKLARTIDKVNEDAKEHGILPDKATEGKIQAAMNEVFADKLPLKMRRLTFGVNLGVLKFSIETTRESKE</sequence>
<reference evidence="5" key="1">
    <citation type="submission" date="2019-09" db="EMBL/GenBank/DDBJ databases">
        <title>Distinct polysaccharide growth profiles of human intestinal Prevotella copri isolates.</title>
        <authorList>
            <person name="Fehlner-Peach H."/>
            <person name="Magnabosco C."/>
            <person name="Raghavan V."/>
            <person name="Scher J.U."/>
            <person name="Tett A."/>
            <person name="Cox L.M."/>
            <person name="Gottsegen C."/>
            <person name="Watters A."/>
            <person name="Wiltshire- Gordon J.D."/>
            <person name="Segata N."/>
            <person name="Bonneau R."/>
            <person name="Littman D.R."/>
        </authorList>
    </citation>
    <scope>NUCLEOTIDE SEQUENCE [LARGE SCALE GENOMIC DNA]</scope>
    <source>
        <strain evidence="5">iAA108</strain>
        <strain evidence="2">IAP146</strain>
    </source>
</reference>
<gene>
    <name evidence="3" type="ORF">F7D74_10250</name>
    <name evidence="2" type="ORF">F7D90_13030</name>
</gene>
<evidence type="ECO:0000313" key="5">
    <source>
        <dbReference type="Proteomes" id="UP000421408"/>
    </source>
</evidence>
<comment type="caution">
    <text evidence="3">The sequence shown here is derived from an EMBL/GenBank/DDBJ whole genome shotgun (WGS) entry which is preliminary data.</text>
</comment>
<dbReference type="Proteomes" id="UP000420707">
    <property type="component" value="Unassembled WGS sequence"/>
</dbReference>
<dbReference type="Pfam" id="PF10543">
    <property type="entry name" value="ORF6N"/>
    <property type="match status" value="1"/>
</dbReference>
<dbReference type="RefSeq" id="WP_153081750.1">
    <property type="nucleotide sequence ID" value="NZ_JBALKF010000007.1"/>
</dbReference>
<dbReference type="EMBL" id="VZCC01000067">
    <property type="protein sequence ID" value="MQN84347.1"/>
    <property type="molecule type" value="Genomic_DNA"/>
</dbReference>
<evidence type="ECO:0000313" key="4">
    <source>
        <dbReference type="Proteomes" id="UP000420707"/>
    </source>
</evidence>